<protein>
    <submittedName>
        <fullName evidence="3">Hydantoinase B/oxoprolinase family protein</fullName>
    </submittedName>
</protein>
<dbReference type="Pfam" id="PF02538">
    <property type="entry name" value="Hydantoinase_B"/>
    <property type="match status" value="1"/>
</dbReference>
<feature type="compositionally biased region" description="Basic and acidic residues" evidence="1">
    <location>
        <begin position="1"/>
        <end position="10"/>
    </location>
</feature>
<keyword evidence="4" id="KW-1185">Reference proteome</keyword>
<evidence type="ECO:0000259" key="2">
    <source>
        <dbReference type="Pfam" id="PF02538"/>
    </source>
</evidence>
<name>A0ABT6AMG3_9BURK</name>
<dbReference type="PANTHER" id="PTHR11365:SF23">
    <property type="entry name" value="HYPOTHETICAL 5-OXOPROLINASE (EUROFUNG)-RELATED"/>
    <property type="match status" value="1"/>
</dbReference>
<dbReference type="InterPro" id="IPR045079">
    <property type="entry name" value="Oxoprolinase-like"/>
</dbReference>
<evidence type="ECO:0000313" key="4">
    <source>
        <dbReference type="Proteomes" id="UP001216674"/>
    </source>
</evidence>
<dbReference type="InterPro" id="IPR003692">
    <property type="entry name" value="Hydantoinase_B"/>
</dbReference>
<dbReference type="Proteomes" id="UP001216674">
    <property type="component" value="Unassembled WGS sequence"/>
</dbReference>
<dbReference type="PANTHER" id="PTHR11365">
    <property type="entry name" value="5-OXOPROLINASE RELATED"/>
    <property type="match status" value="1"/>
</dbReference>
<organism evidence="3 4">
    <name type="scientific">Cupriavidus basilensis</name>
    <dbReference type="NCBI Taxonomy" id="68895"/>
    <lineage>
        <taxon>Bacteria</taxon>
        <taxon>Pseudomonadati</taxon>
        <taxon>Pseudomonadota</taxon>
        <taxon>Betaproteobacteria</taxon>
        <taxon>Burkholderiales</taxon>
        <taxon>Burkholderiaceae</taxon>
        <taxon>Cupriavidus</taxon>
    </lineage>
</organism>
<evidence type="ECO:0000313" key="3">
    <source>
        <dbReference type="EMBL" id="MDF3833805.1"/>
    </source>
</evidence>
<feature type="region of interest" description="Disordered" evidence="1">
    <location>
        <begin position="1"/>
        <end position="25"/>
    </location>
</feature>
<dbReference type="EMBL" id="JARJLM010000216">
    <property type="protein sequence ID" value="MDF3833805.1"/>
    <property type="molecule type" value="Genomic_DNA"/>
</dbReference>
<proteinExistence type="predicted"/>
<gene>
    <name evidence="3" type="ORF">P3W85_12725</name>
</gene>
<feature type="domain" description="Hydantoinase B/oxoprolinase" evidence="2">
    <location>
        <begin position="31"/>
        <end position="558"/>
    </location>
</feature>
<dbReference type="RefSeq" id="WP_276265040.1">
    <property type="nucleotide sequence ID" value="NZ_JARJLM010000216.1"/>
</dbReference>
<comment type="caution">
    <text evidence="3">The sequence shown here is derived from an EMBL/GenBank/DDBJ whole genome shotgun (WGS) entry which is preliminary data.</text>
</comment>
<sequence length="612" mass="66678">MMDPGQREPPDFVPARPQQKDKETAMARDVDPITLAVVRGVLETTQREMTLTLEKTARSSVFNVAHDYSNAIFNHRPEMILQGQDIPIHLGGLIPAMKEVARYFGDDLHDGDVIYHNDPAYKGSHIVDCCMYKPVFFRGELAFWTVCKGHVTDIGGPVPAGYNPDAKEIYAEGLRIPPVKLWDKSVERYDVINFMLTNMRSRRDQEGDLKAQLGAVNVGARNLIALLEKYGVQTVRDCIDALMDMADHHMRQIIREVPDGTYESAAILEDSGHGYGEIEIRASVTIEGDTCHIAIASPRQIPYFINSYEGNSISGVYLGLMMFAQLDPPYNEGLYRCVSVDLGPKGTLCNAQEPAPHVNCTTTPMETLADAVRLAFEKARPGRAVGSWGHSSGVNIAGRDQRNSEEYVTMVLASLVSGAGATGYMDGWHACGPQSCFGALYSGDIETLEYAYPIIIHKYGLITDSAGAGQYRGGCGTVWEVEPIGHEMTVVSFGEGRKRPAIGANGASVAIAASKLGRVELWRNGKVIESHQENGVLKVKDGFRLATYNPGGGGWGSPFLRDPAMVVTDIRNGIVSIAAARAEYGVVVNATDLTVDHAATKAVRADREQQGQ</sequence>
<accession>A0ABT6AMG3</accession>
<reference evidence="3 4" key="1">
    <citation type="submission" date="2023-03" db="EMBL/GenBank/DDBJ databases">
        <title>Draft assemblies of triclosan tolerant bacteria isolated from returned activated sludge.</title>
        <authorList>
            <person name="Van Hamelsveld S."/>
        </authorList>
    </citation>
    <scope>NUCLEOTIDE SEQUENCE [LARGE SCALE GENOMIC DNA]</scope>
    <source>
        <strain evidence="3 4">GW210010_S58</strain>
    </source>
</reference>
<evidence type="ECO:0000256" key="1">
    <source>
        <dbReference type="SAM" id="MobiDB-lite"/>
    </source>
</evidence>